<proteinExistence type="predicted"/>
<reference evidence="1" key="1">
    <citation type="submission" date="2020-05" db="EMBL/GenBank/DDBJ databases">
        <authorList>
            <person name="Chiriac C."/>
            <person name="Salcher M."/>
            <person name="Ghai R."/>
            <person name="Kavagutti S V."/>
        </authorList>
    </citation>
    <scope>NUCLEOTIDE SEQUENCE</scope>
</reference>
<accession>A0A6J7HVC3</accession>
<protein>
    <submittedName>
        <fullName evidence="1">Unannotated protein</fullName>
    </submittedName>
</protein>
<sequence length="165" mass="17919">MELEADGMDFAFAAWREEGRWSVAALAPRASESIDDLVGSLRHLPGEGGTLGFVGVADEFFVLARVLPGVATRVLLSDLNAAYEWPLADEAAKFLEVDLPEDDDELDEPEPIGDFAIVADFGMDAESLELLCTDDEVYPDEIVASIATRLGFMDQVNDLLEEPPA</sequence>
<gene>
    <name evidence="1" type="ORF">UFOPK3610_01384</name>
</gene>
<dbReference type="EMBL" id="CAFBMR010000063">
    <property type="protein sequence ID" value="CAB4920530.1"/>
    <property type="molecule type" value="Genomic_DNA"/>
</dbReference>
<name>A0A6J7HVC3_9ZZZZ</name>
<organism evidence="1">
    <name type="scientific">freshwater metagenome</name>
    <dbReference type="NCBI Taxonomy" id="449393"/>
    <lineage>
        <taxon>unclassified sequences</taxon>
        <taxon>metagenomes</taxon>
        <taxon>ecological metagenomes</taxon>
    </lineage>
</organism>
<evidence type="ECO:0000313" key="1">
    <source>
        <dbReference type="EMBL" id="CAB4920530.1"/>
    </source>
</evidence>
<dbReference type="InterPro" id="IPR023869">
    <property type="entry name" value="tRNA_Adeno_NH3ase_assoc_put"/>
</dbReference>
<dbReference type="NCBIfam" id="TIGR03941">
    <property type="entry name" value="tRNA_deam_assoc"/>
    <property type="match status" value="1"/>
</dbReference>
<dbReference type="AlphaFoldDB" id="A0A6J7HVC3"/>